<sequence length="36" mass="4289">MESNSRCCPIIDEKSHSQNYCEWILMKWEQSGLGER</sequence>
<dbReference type="AlphaFoldDB" id="A0A0B0PMS4"/>
<evidence type="ECO:0000313" key="2">
    <source>
        <dbReference type="Proteomes" id="UP000032142"/>
    </source>
</evidence>
<evidence type="ECO:0000313" key="1">
    <source>
        <dbReference type="EMBL" id="KHG26177.1"/>
    </source>
</evidence>
<name>A0A0B0PMS4_GOSAR</name>
<organism evidence="1 2">
    <name type="scientific">Gossypium arboreum</name>
    <name type="common">Tree cotton</name>
    <name type="synonym">Gossypium nanking</name>
    <dbReference type="NCBI Taxonomy" id="29729"/>
    <lineage>
        <taxon>Eukaryota</taxon>
        <taxon>Viridiplantae</taxon>
        <taxon>Streptophyta</taxon>
        <taxon>Embryophyta</taxon>
        <taxon>Tracheophyta</taxon>
        <taxon>Spermatophyta</taxon>
        <taxon>Magnoliopsida</taxon>
        <taxon>eudicotyledons</taxon>
        <taxon>Gunneridae</taxon>
        <taxon>Pentapetalae</taxon>
        <taxon>rosids</taxon>
        <taxon>malvids</taxon>
        <taxon>Malvales</taxon>
        <taxon>Malvaceae</taxon>
        <taxon>Malvoideae</taxon>
        <taxon>Gossypium</taxon>
    </lineage>
</organism>
<proteinExistence type="predicted"/>
<gene>
    <name evidence="1" type="ORF">F383_04787</name>
</gene>
<dbReference type="Proteomes" id="UP000032142">
    <property type="component" value="Unassembled WGS sequence"/>
</dbReference>
<accession>A0A0B0PMS4</accession>
<keyword evidence="2" id="KW-1185">Reference proteome</keyword>
<reference evidence="2" key="1">
    <citation type="submission" date="2014-09" db="EMBL/GenBank/DDBJ databases">
        <authorList>
            <person name="Mudge J."/>
            <person name="Ramaraj T."/>
            <person name="Lindquist I.E."/>
            <person name="Bharti A.K."/>
            <person name="Sundararajan A."/>
            <person name="Cameron C.T."/>
            <person name="Woodward J.E."/>
            <person name="May G.D."/>
            <person name="Brubaker C."/>
            <person name="Broadhvest J."/>
            <person name="Wilkins T.A."/>
        </authorList>
    </citation>
    <scope>NUCLEOTIDE SEQUENCE</scope>
    <source>
        <strain evidence="2">cv. AKA8401</strain>
    </source>
</reference>
<protein>
    <submittedName>
        <fullName evidence="1">Uncharacterized protein</fullName>
    </submittedName>
</protein>
<dbReference type="EMBL" id="KN435366">
    <property type="protein sequence ID" value="KHG26177.1"/>
    <property type="molecule type" value="Genomic_DNA"/>
</dbReference>